<dbReference type="OrthoDB" id="27683at2759"/>
<proteinExistence type="predicted"/>
<evidence type="ECO:0000313" key="10">
    <source>
        <dbReference type="EMBL" id="SCU96310.1"/>
    </source>
</evidence>
<feature type="domain" description="UGGT thioredoxin-like" evidence="6">
    <location>
        <begin position="82"/>
        <end position="194"/>
    </location>
</feature>
<dbReference type="InterPro" id="IPR040693">
    <property type="entry name" value="UGGT_TRXL_1"/>
</dbReference>
<evidence type="ECO:0000256" key="5">
    <source>
        <dbReference type="SAM" id="SignalP"/>
    </source>
</evidence>
<organism evidence="10 11">
    <name type="scientific">Lachancea mirantina</name>
    <dbReference type="NCBI Taxonomy" id="1230905"/>
    <lineage>
        <taxon>Eukaryota</taxon>
        <taxon>Fungi</taxon>
        <taxon>Dikarya</taxon>
        <taxon>Ascomycota</taxon>
        <taxon>Saccharomycotina</taxon>
        <taxon>Saccharomycetes</taxon>
        <taxon>Saccharomycetales</taxon>
        <taxon>Saccharomycetaceae</taxon>
        <taxon>Lachancea</taxon>
    </lineage>
</organism>
<dbReference type="InterPro" id="IPR009448">
    <property type="entry name" value="UDP-g_GGtrans"/>
</dbReference>
<dbReference type="GO" id="GO:0005788">
    <property type="term" value="C:endoplasmic reticulum lumen"/>
    <property type="evidence" value="ECO:0007669"/>
    <property type="project" value="UniProtKB-SubCell"/>
</dbReference>
<feature type="chain" id="PRO_5009236264" evidence="5">
    <location>
        <begin position="18"/>
        <end position="1326"/>
    </location>
</feature>
<feature type="domain" description="UGGT thioredoxin-like" evidence="8">
    <location>
        <begin position="398"/>
        <end position="521"/>
    </location>
</feature>
<evidence type="ECO:0000256" key="1">
    <source>
        <dbReference type="ARBA" id="ARBA00004319"/>
    </source>
</evidence>
<keyword evidence="4" id="KW-0325">Glycoprotein</keyword>
<feature type="domain" description="Glucosyltransferase 24 catalytic" evidence="9">
    <location>
        <begin position="1058"/>
        <end position="1319"/>
    </location>
</feature>
<dbReference type="Pfam" id="PF18401">
    <property type="entry name" value="Thioredoxin_13"/>
    <property type="match status" value="1"/>
</dbReference>
<protein>
    <submittedName>
        <fullName evidence="10">LAMI_0F06106g1_1</fullName>
    </submittedName>
</protein>
<dbReference type="InterPro" id="IPR040497">
    <property type="entry name" value="Glyco_transf_24"/>
</dbReference>
<evidence type="ECO:0000259" key="9">
    <source>
        <dbReference type="Pfam" id="PF18404"/>
    </source>
</evidence>
<dbReference type="Pfam" id="PF18402">
    <property type="entry name" value="Thioredoxin_14"/>
    <property type="match status" value="1"/>
</dbReference>
<comment type="subcellular location">
    <subcellularLocation>
        <location evidence="1">Endoplasmic reticulum lumen</location>
    </subcellularLocation>
</comment>
<keyword evidence="11" id="KW-1185">Reference proteome</keyword>
<dbReference type="EMBL" id="LT598467">
    <property type="protein sequence ID" value="SCU96310.1"/>
    <property type="molecule type" value="Genomic_DNA"/>
</dbReference>
<dbReference type="GO" id="GO:0018279">
    <property type="term" value="P:protein N-linked glycosylation via asparagine"/>
    <property type="evidence" value="ECO:0007669"/>
    <property type="project" value="TreeGrafter"/>
</dbReference>
<evidence type="ECO:0000259" key="7">
    <source>
        <dbReference type="Pfam" id="PF18401"/>
    </source>
</evidence>
<gene>
    <name evidence="10" type="ORF">LAMI_0F06106G</name>
</gene>
<accession>A0A1G4JYQ5</accession>
<name>A0A1G4JYQ5_9SACH</name>
<sequence>MLLKWFIYAFYWRFALANQLTFPSISPGPRVRLWQVVSSLVDESTILQDLYAVITGIDDENQNDDTLLERVVRILSYEYREASDMVPILYQTMPGSSSDSSRDNYFVLNEEKHKSAESVFYLKTKDLDYQYRVPQSQILETGEKLVGVNADSPILLFYGCDRSEEFEDFNRNLFSEAQGGKIRFVWRSTCPNDQDFEFQPLATTLTVKEKTWGENVIDDSFIDVPSSLRPNTGALALFRPSSDMLSSMGLKVASLISDCYSETQDFQKCFHLLRQVVNNFPVIGEKLAELPDPSPAWNTFIDVMRSKGIDHNFLGLYINGLNLRLTDLDFYSFAKAILSEFRNIQLVRQLLAKRTSSKDIPVPLAKRLIEEFSSLSLDTMQWNQPIRYDLHRIPGFSESIFYVNDIENDDVYADLSSELPVFLKDSKYGELPQYRENWNELIFVLDLSRLHEPGTLEALNGFIRAIDVTKGGYPQRLGFLPLATNNASAQLLREVYFIKENHPDDLVEYLKDMNFSKYEPIGSLDDISVPPVTQILQHNLKVNSTSLIVNGQIFPFKHNTWNYFIAQVIKKDVEFLKGELPKYTKTGNFKVRDLLHYKSFTLRDPKYLPDFIQDSTFFTLDLGQLDKLPGRVIEFKGDEVLNKIHTVTLVDDFGTKSAISRLINLLSIKLFGVRFRLIHKGQLNNHWKQIAKHAVEGNSGPILKLSEQIRDDIKSGELDKNVLKSFLPGATDLQVTSSFLLINGRYISLGKDEIPEAITLESILQREALRTKDCVLALEKIMPESVDDEVDPDFIEMLSAALSKIFYCGNNYFDNGIDYTAQSKISRLNFNRLVDYPSLGGFRRDAIEQPVDVTLILDPLEERTQKLLELTSAVVDIPWINVQIILLPAKDIKLMPIHRIWVSGYSKLSFEVHKQFDTDLEVPSHLHVTESNNNVIVDYMVIEVNAFESDQIPSTGVVEGVPGLCLQLIDSRGDVISSTTTMNTFGFGQLKAFTLGQNYTIKSCDSRYSVEGFSPNGRSDFLAAPSLDLTDLTPQRIYVKVAKLNDSAPQDLLNEEVLNIFTILNGLGDQAEYKKMVLNVASHSRSPIRFWYTTTPSESEKLADFLEFVSQNSKGEISFERVDYVWPRWLRPQRFLKRELAAVKVLLLDVLFPLDVHQIVYLSPNADIGDLNFTQKPTTRVFTIPRASDADQNSYWKAGYWKEFLEKNNLQFHKMDTVFIVNMNLYREKFAGDKLRIHYQRLSADFNSLGNVDQDLVNYVQVEIPIKTLSKREFKQEAIPQEVILKLNALESKLKNLKVEAEKLNAGDQVEDSFEKFDDTLDHDEL</sequence>
<evidence type="ECO:0000259" key="6">
    <source>
        <dbReference type="Pfam" id="PF18400"/>
    </source>
</evidence>
<feature type="domain" description="UGGT thioredoxin-like" evidence="7">
    <location>
        <begin position="243"/>
        <end position="351"/>
    </location>
</feature>
<dbReference type="GO" id="GO:0051082">
    <property type="term" value="F:unfolded protein binding"/>
    <property type="evidence" value="ECO:0007669"/>
    <property type="project" value="TreeGrafter"/>
</dbReference>
<dbReference type="GO" id="GO:0036503">
    <property type="term" value="P:ERAD pathway"/>
    <property type="evidence" value="ECO:0007669"/>
    <property type="project" value="TreeGrafter"/>
</dbReference>
<dbReference type="STRING" id="1230905.A0A1G4JYQ5"/>
<dbReference type="Pfam" id="PF18404">
    <property type="entry name" value="Glyco_transf_24"/>
    <property type="match status" value="1"/>
</dbReference>
<keyword evidence="3" id="KW-0256">Endoplasmic reticulum</keyword>
<evidence type="ECO:0000256" key="2">
    <source>
        <dbReference type="ARBA" id="ARBA00022729"/>
    </source>
</evidence>
<evidence type="ECO:0000256" key="4">
    <source>
        <dbReference type="ARBA" id="ARBA00023180"/>
    </source>
</evidence>
<dbReference type="UniPathway" id="UPA00378"/>
<dbReference type="Proteomes" id="UP000191024">
    <property type="component" value="Chromosome F"/>
</dbReference>
<feature type="signal peptide" evidence="5">
    <location>
        <begin position="1"/>
        <end position="17"/>
    </location>
</feature>
<dbReference type="Pfam" id="PF18400">
    <property type="entry name" value="Thioredoxin_12"/>
    <property type="match status" value="1"/>
</dbReference>
<keyword evidence="2 5" id="KW-0732">Signal</keyword>
<dbReference type="InterPro" id="IPR040692">
    <property type="entry name" value="UGGT_TRXL_3"/>
</dbReference>
<evidence type="ECO:0000256" key="3">
    <source>
        <dbReference type="ARBA" id="ARBA00022824"/>
    </source>
</evidence>
<evidence type="ECO:0000259" key="8">
    <source>
        <dbReference type="Pfam" id="PF18402"/>
    </source>
</evidence>
<reference evidence="11" key="1">
    <citation type="submission" date="2016-03" db="EMBL/GenBank/DDBJ databases">
        <authorList>
            <person name="Devillers H."/>
        </authorList>
    </citation>
    <scope>NUCLEOTIDE SEQUENCE [LARGE SCALE GENOMIC DNA]</scope>
</reference>
<evidence type="ECO:0000313" key="11">
    <source>
        <dbReference type="Proteomes" id="UP000191024"/>
    </source>
</evidence>
<dbReference type="PANTHER" id="PTHR11226:SF0">
    <property type="entry name" value="UDP-GLUCOSE:GLYCOPROTEIN GLUCOSYLTRANSFERASE"/>
    <property type="match status" value="1"/>
</dbReference>
<dbReference type="GO" id="GO:0003980">
    <property type="term" value="F:UDP-glucose:glycoprotein glucosyltransferase activity"/>
    <property type="evidence" value="ECO:0007669"/>
    <property type="project" value="InterPro"/>
</dbReference>
<dbReference type="PANTHER" id="PTHR11226">
    <property type="entry name" value="UDP-GLUCOSE GLYCOPROTEIN:GLUCOSYLTRANSFERASE"/>
    <property type="match status" value="1"/>
</dbReference>
<dbReference type="InterPro" id="IPR040694">
    <property type="entry name" value="UGGT_TRXL_2"/>
</dbReference>